<sequence>MSDLVTLWLRDAEITSSAGASLAHTLYRIPVTIWMTGPLGAGKTTFLQGLGRELGIPQRLLSPTFALEQRYHTRQCGELLHIDLYRLSPNDAQHLVHSSDHHTGIRCIEWADRLQESPAQEGIDITLAERPDDTGRELTVSFRDLALPSFEQISTWREQFFLSRVIIRHCDAVANAAVRLGEELLKRGQIIRLQALRAAAQVHDLLRFVDFHRGAGHIEEEILPERAQKWEEVKALYPGLHHEAAVSRFLIGQGFPELAEIVRVHGLTLADATRVTIEQRLLYYADKRVKIDEVVSLEERLRDFTERYSHLGKLRESDAWYDEARKTERSLFPDGPPF</sequence>
<evidence type="ECO:0000256" key="4">
    <source>
        <dbReference type="ARBA" id="ARBA00022490"/>
    </source>
</evidence>
<keyword evidence="5" id="KW-0819">tRNA processing</keyword>
<dbReference type="PATRIC" id="fig|1735161.3.peg.467"/>
<dbReference type="Proteomes" id="UP000069135">
    <property type="component" value="Chromosome"/>
</dbReference>
<dbReference type="AlphaFoldDB" id="A0A0S1SP31"/>
<keyword evidence="7" id="KW-0547">Nucleotide-binding</keyword>
<keyword evidence="8" id="KW-0067">ATP-binding</keyword>
<keyword evidence="4" id="KW-0963">Cytoplasm</keyword>
<reference evidence="11 12" key="2">
    <citation type="journal article" date="2016" name="PeerJ">
        <title>Analysis of five complete genome sequences for members of the class Peribacteria in the recently recognized Peregrinibacteria bacterial phylum.</title>
        <authorList>
            <person name="Anantharaman K."/>
            <person name="Brown C.T."/>
            <person name="Burstein D."/>
            <person name="Castelle C.J."/>
            <person name="Probst A.J."/>
            <person name="Thomas B.C."/>
            <person name="Williams K.H."/>
            <person name="Banfield J.F."/>
        </authorList>
    </citation>
    <scope>NUCLEOTIDE SEQUENCE [LARGE SCALE GENOMIC DNA]</scope>
    <source>
        <strain evidence="11">RIFOXYD1_FULL_PER-ii_59_16</strain>
    </source>
</reference>
<dbReference type="GO" id="GO:0005524">
    <property type="term" value="F:ATP binding"/>
    <property type="evidence" value="ECO:0007669"/>
    <property type="project" value="UniProtKB-KW"/>
</dbReference>
<gene>
    <name evidence="11" type="ORF">PeribacterD1_0475</name>
</gene>
<dbReference type="STRING" id="1735162.PeribacterB2_0474"/>
<dbReference type="GO" id="GO:0002949">
    <property type="term" value="P:tRNA threonylcarbamoyladenosine modification"/>
    <property type="evidence" value="ECO:0007669"/>
    <property type="project" value="InterPro"/>
</dbReference>
<evidence type="ECO:0000256" key="3">
    <source>
        <dbReference type="ARBA" id="ARBA00019010"/>
    </source>
</evidence>
<name>A0A0S1SP31_9BACT</name>
<accession>A0A0S1SMB8</accession>
<evidence type="ECO:0000256" key="10">
    <source>
        <dbReference type="ARBA" id="ARBA00032441"/>
    </source>
</evidence>
<dbReference type="EMBL" id="CP013065">
    <property type="protein sequence ID" value="ALM13166.1"/>
    <property type="molecule type" value="Genomic_DNA"/>
</dbReference>
<evidence type="ECO:0000256" key="6">
    <source>
        <dbReference type="ARBA" id="ARBA00022723"/>
    </source>
</evidence>
<dbReference type="InterPro" id="IPR027417">
    <property type="entry name" value="P-loop_NTPase"/>
</dbReference>
<evidence type="ECO:0000256" key="2">
    <source>
        <dbReference type="ARBA" id="ARBA00007599"/>
    </source>
</evidence>
<dbReference type="Pfam" id="PF02367">
    <property type="entry name" value="TsaE"/>
    <property type="match status" value="1"/>
</dbReference>
<evidence type="ECO:0000256" key="7">
    <source>
        <dbReference type="ARBA" id="ARBA00022741"/>
    </source>
</evidence>
<evidence type="ECO:0000313" key="11">
    <source>
        <dbReference type="EMBL" id="ALM13166.1"/>
    </source>
</evidence>
<organism evidence="11 12">
    <name type="scientific">Candidatus Peribacter riflensis</name>
    <dbReference type="NCBI Taxonomy" id="1735162"/>
    <lineage>
        <taxon>Bacteria</taxon>
        <taxon>Candidatus Peregrinibacteriota</taxon>
        <taxon>Candidatus Peribacteria</taxon>
        <taxon>Candidatus Peribacterales</taxon>
        <taxon>Candidatus Peribacteraceae</taxon>
        <taxon>Candidatus Peribacter</taxon>
    </lineage>
</organism>
<keyword evidence="6" id="KW-0479">Metal-binding</keyword>
<dbReference type="Gene3D" id="3.40.50.300">
    <property type="entry name" value="P-loop containing nucleotide triphosphate hydrolases"/>
    <property type="match status" value="1"/>
</dbReference>
<dbReference type="GO" id="GO:0046872">
    <property type="term" value="F:metal ion binding"/>
    <property type="evidence" value="ECO:0007669"/>
    <property type="project" value="UniProtKB-KW"/>
</dbReference>
<accession>A0A0S1SP31</accession>
<evidence type="ECO:0000256" key="1">
    <source>
        <dbReference type="ARBA" id="ARBA00004496"/>
    </source>
</evidence>
<accession>A0A0S1SJ51</accession>
<dbReference type="SUPFAM" id="SSF109604">
    <property type="entry name" value="HD-domain/PDEase-like"/>
    <property type="match status" value="1"/>
</dbReference>
<dbReference type="PANTHER" id="PTHR33540:SF2">
    <property type="entry name" value="TRNA THREONYLCARBAMOYLADENOSINE BIOSYNTHESIS PROTEIN TSAE"/>
    <property type="match status" value="1"/>
</dbReference>
<evidence type="ECO:0000256" key="5">
    <source>
        <dbReference type="ARBA" id="ARBA00022694"/>
    </source>
</evidence>
<evidence type="ECO:0000313" key="12">
    <source>
        <dbReference type="Proteomes" id="UP000069135"/>
    </source>
</evidence>
<dbReference type="InterPro" id="IPR003442">
    <property type="entry name" value="T6A_TsaE"/>
</dbReference>
<dbReference type="PANTHER" id="PTHR33540">
    <property type="entry name" value="TRNA THREONYLCARBAMOYLADENOSINE BIOSYNTHESIS PROTEIN TSAE"/>
    <property type="match status" value="1"/>
</dbReference>
<accession>A0A0S1SRI1</accession>
<keyword evidence="9" id="KW-0460">Magnesium</keyword>
<reference evidence="12" key="1">
    <citation type="submission" date="2015-10" db="EMBL/GenBank/DDBJ databases">
        <title>Analysis of five complete genome sequences for members of the class Peribacteria in the recently recognized Peregrinibacteria bacterial phylum.</title>
        <authorList>
            <person name="Anantharaman K."/>
            <person name="Brown C.T."/>
            <person name="Burstein D."/>
            <person name="Castelle C.J."/>
            <person name="Probst A.J."/>
            <person name="Thomas B.C."/>
            <person name="Williams K.H."/>
            <person name="Banfield J.F."/>
        </authorList>
    </citation>
    <scope>NUCLEOTIDE SEQUENCE [LARGE SCALE GENOMIC DNA]</scope>
</reference>
<evidence type="ECO:0000256" key="8">
    <source>
        <dbReference type="ARBA" id="ARBA00022840"/>
    </source>
</evidence>
<comment type="subcellular location">
    <subcellularLocation>
        <location evidence="1">Cytoplasm</location>
    </subcellularLocation>
</comment>
<dbReference type="SUPFAM" id="SSF52540">
    <property type="entry name" value="P-loop containing nucleoside triphosphate hydrolases"/>
    <property type="match status" value="1"/>
</dbReference>
<evidence type="ECO:0000256" key="9">
    <source>
        <dbReference type="ARBA" id="ARBA00022842"/>
    </source>
</evidence>
<proteinExistence type="inferred from homology"/>
<comment type="similarity">
    <text evidence="2">Belongs to the TsaE family.</text>
</comment>
<accession>A0A0S1SNX0</accession>
<dbReference type="Gene3D" id="1.10.3210.10">
    <property type="entry name" value="Hypothetical protein af1432"/>
    <property type="match status" value="1"/>
</dbReference>
<dbReference type="KEGG" id="prf:PeribacterA2_0475"/>
<dbReference type="GO" id="GO:0005737">
    <property type="term" value="C:cytoplasm"/>
    <property type="evidence" value="ECO:0007669"/>
    <property type="project" value="UniProtKB-SubCell"/>
</dbReference>
<protein>
    <recommendedName>
        <fullName evidence="3">tRNA threonylcarbamoyladenosine biosynthesis protein TsaE</fullName>
    </recommendedName>
    <alternativeName>
        <fullName evidence="10">t(6)A37 threonylcarbamoyladenosine biosynthesis protein TsaE</fullName>
    </alternativeName>
</protein>
<dbReference type="NCBIfam" id="TIGR00150">
    <property type="entry name" value="T6A_YjeE"/>
    <property type="match status" value="1"/>
</dbReference>